<organism evidence="2 3">
    <name type="scientific">Parendozoicomonas haliclonae</name>
    <dbReference type="NCBI Taxonomy" id="1960125"/>
    <lineage>
        <taxon>Bacteria</taxon>
        <taxon>Pseudomonadati</taxon>
        <taxon>Pseudomonadota</taxon>
        <taxon>Gammaproteobacteria</taxon>
        <taxon>Oceanospirillales</taxon>
        <taxon>Endozoicomonadaceae</taxon>
        <taxon>Parendozoicomonas</taxon>
    </lineage>
</organism>
<protein>
    <submittedName>
        <fullName evidence="2">Uncharacterized protein</fullName>
    </submittedName>
</protein>
<evidence type="ECO:0000313" key="2">
    <source>
        <dbReference type="EMBL" id="SMA50943.1"/>
    </source>
</evidence>
<evidence type="ECO:0000313" key="3">
    <source>
        <dbReference type="Proteomes" id="UP000196573"/>
    </source>
</evidence>
<keyword evidence="3" id="KW-1185">Reference proteome</keyword>
<evidence type="ECO:0000256" key="1">
    <source>
        <dbReference type="SAM" id="Phobius"/>
    </source>
</evidence>
<gene>
    <name evidence="2" type="ORF">EHSB41UT_04761</name>
</gene>
<sequence length="103" mass="11086">MDSIITYAIGNIIFTAALLFFAAKILSISLSFLHASIVALVGELLAAFTSGITGGVLMVFTYFLLLHIFTKSSFIGIFSLSIVSTVLGMAFAQFVITPFLRQL</sequence>
<keyword evidence="1" id="KW-0812">Transmembrane</keyword>
<feature type="transmembrane region" description="Helical" evidence="1">
    <location>
        <begin position="75"/>
        <end position="100"/>
    </location>
</feature>
<proteinExistence type="predicted"/>
<feature type="transmembrane region" description="Helical" evidence="1">
    <location>
        <begin position="45"/>
        <end position="69"/>
    </location>
</feature>
<feature type="transmembrane region" description="Helical" evidence="1">
    <location>
        <begin position="12"/>
        <end position="33"/>
    </location>
</feature>
<accession>A0A1X7AS28</accession>
<keyword evidence="1" id="KW-1133">Transmembrane helix</keyword>
<dbReference type="EMBL" id="FWPT01000021">
    <property type="protein sequence ID" value="SMA50943.1"/>
    <property type="molecule type" value="Genomic_DNA"/>
</dbReference>
<dbReference type="AlphaFoldDB" id="A0A1X7AS28"/>
<keyword evidence="1" id="KW-0472">Membrane</keyword>
<dbReference type="RefSeq" id="WP_133060652.1">
    <property type="nucleotide sequence ID" value="NZ_CBCSCN010000022.1"/>
</dbReference>
<dbReference type="Proteomes" id="UP000196573">
    <property type="component" value="Unassembled WGS sequence"/>
</dbReference>
<name>A0A1X7AS28_9GAMM</name>
<reference evidence="2 3" key="1">
    <citation type="submission" date="2017-03" db="EMBL/GenBank/DDBJ databases">
        <authorList>
            <person name="Afonso C.L."/>
            <person name="Miller P.J."/>
            <person name="Scott M.A."/>
            <person name="Spackman E."/>
            <person name="Goraichik I."/>
            <person name="Dimitrov K.M."/>
            <person name="Suarez D.L."/>
            <person name="Swayne D.E."/>
        </authorList>
    </citation>
    <scope>NUCLEOTIDE SEQUENCE [LARGE SCALE GENOMIC DNA]</scope>
    <source>
        <strain evidence="2">SB41UT1</strain>
    </source>
</reference>